<accession>A0A916QUK3</accession>
<sequence length="440" mass="47808">MRWKTAELTGWGRVLTGKAELARPEKPAALSQILKKSPAPAIGAQRSYGDAAVNGNGRAIDMTRLDRFISFDPETGILHAEAGCSITDMLDTFAPQGWMPAVMPGTGFATLGGCIAHDVHGKNHHKAGTFGQHVVAVDLMGADGSTKTITPESDPALFKATIGGLGQTGAIVSAKIKMIPCSSRLIQVDERRAANLVEFMEMLKASNATYCVGWIDGTANGQSLGRGILEEAELTSSNMAPKRRKPRKVPFNAPKFALSPPTVRLFNRMYFNRIPKQGRGVLRSLKDFFFPLDKIHDWNKLYGKRGFHQFQCVLPDETAERTLRDMLRLIADAGLASPLAVLKRTGAGRAGLLSFPMEGFTLALDFPNSEKSRALVAQLNALAAEAGGRIYFAKDSLATAAQARQMYPELAEWQKTVEAADPEGAFKTDLIRRLKLRTPA</sequence>
<name>A0A916QUK3_9RHOB</name>
<dbReference type="PANTHER" id="PTHR43762:SF1">
    <property type="entry name" value="D-ARABINONO-1,4-LACTONE OXIDASE"/>
    <property type="match status" value="1"/>
</dbReference>
<evidence type="ECO:0000256" key="2">
    <source>
        <dbReference type="ARBA" id="ARBA00023002"/>
    </source>
</evidence>
<dbReference type="AlphaFoldDB" id="A0A916QUK3"/>
<dbReference type="Pfam" id="PF01565">
    <property type="entry name" value="FAD_binding_4"/>
    <property type="match status" value="1"/>
</dbReference>
<dbReference type="Gene3D" id="3.30.465.10">
    <property type="match status" value="1"/>
</dbReference>
<dbReference type="InterPro" id="IPR006094">
    <property type="entry name" value="Oxid_FAD_bind_N"/>
</dbReference>
<evidence type="ECO:0000313" key="4">
    <source>
        <dbReference type="EMBL" id="GGA14206.1"/>
    </source>
</evidence>
<dbReference type="SUPFAM" id="SSF56176">
    <property type="entry name" value="FAD-binding/transporter-associated domain-like"/>
    <property type="match status" value="1"/>
</dbReference>
<dbReference type="Pfam" id="PF04030">
    <property type="entry name" value="ALO"/>
    <property type="match status" value="1"/>
</dbReference>
<dbReference type="GO" id="GO:0003885">
    <property type="term" value="F:D-arabinono-1,4-lactone oxidase activity"/>
    <property type="evidence" value="ECO:0007669"/>
    <property type="project" value="InterPro"/>
</dbReference>
<dbReference type="InterPro" id="IPR010031">
    <property type="entry name" value="FAD_lactone_oxidase-like"/>
</dbReference>
<dbReference type="InterPro" id="IPR036318">
    <property type="entry name" value="FAD-bd_PCMH-like_sf"/>
</dbReference>
<evidence type="ECO:0000313" key="5">
    <source>
        <dbReference type="Proteomes" id="UP000628017"/>
    </source>
</evidence>
<protein>
    <submittedName>
        <fullName evidence="4">Decaprenylphosphoryl-beta-D-ribose oxidase</fullName>
    </submittedName>
</protein>
<feature type="domain" description="FAD-binding PCMH-type" evidence="3">
    <location>
        <begin position="14"/>
        <end position="181"/>
    </location>
</feature>
<dbReference type="RefSeq" id="WP_188672260.1">
    <property type="nucleotide sequence ID" value="NZ_BMKA01000002.1"/>
</dbReference>
<dbReference type="InterPro" id="IPR016166">
    <property type="entry name" value="FAD-bd_PCMH"/>
</dbReference>
<gene>
    <name evidence="4" type="ORF">GCM10011498_12900</name>
</gene>
<dbReference type="GO" id="GO:0016020">
    <property type="term" value="C:membrane"/>
    <property type="evidence" value="ECO:0007669"/>
    <property type="project" value="InterPro"/>
</dbReference>
<proteinExistence type="predicted"/>
<dbReference type="GO" id="GO:0071949">
    <property type="term" value="F:FAD binding"/>
    <property type="evidence" value="ECO:0007669"/>
    <property type="project" value="InterPro"/>
</dbReference>
<organism evidence="4 5">
    <name type="scientific">Neptunicoccus cionae</name>
    <dbReference type="NCBI Taxonomy" id="2035344"/>
    <lineage>
        <taxon>Bacteria</taxon>
        <taxon>Pseudomonadati</taxon>
        <taxon>Pseudomonadota</taxon>
        <taxon>Alphaproteobacteria</taxon>
        <taxon>Rhodobacterales</taxon>
        <taxon>Paracoccaceae</taxon>
        <taxon>Neptunicoccus</taxon>
    </lineage>
</organism>
<dbReference type="EMBL" id="BMKA01000002">
    <property type="protein sequence ID" value="GGA14206.1"/>
    <property type="molecule type" value="Genomic_DNA"/>
</dbReference>
<dbReference type="PANTHER" id="PTHR43762">
    <property type="entry name" value="L-GULONOLACTONE OXIDASE"/>
    <property type="match status" value="1"/>
</dbReference>
<reference evidence="4" key="1">
    <citation type="journal article" date="2014" name="Int. J. Syst. Evol. Microbiol.">
        <title>Complete genome sequence of Corynebacterium casei LMG S-19264T (=DSM 44701T), isolated from a smear-ripened cheese.</title>
        <authorList>
            <consortium name="US DOE Joint Genome Institute (JGI-PGF)"/>
            <person name="Walter F."/>
            <person name="Albersmeier A."/>
            <person name="Kalinowski J."/>
            <person name="Ruckert C."/>
        </authorList>
    </citation>
    <scope>NUCLEOTIDE SEQUENCE</scope>
    <source>
        <strain evidence="4">CGMCC 1.15880</strain>
    </source>
</reference>
<dbReference type="InterPro" id="IPR007173">
    <property type="entry name" value="ALO_C"/>
</dbReference>
<dbReference type="Proteomes" id="UP000628017">
    <property type="component" value="Unassembled WGS sequence"/>
</dbReference>
<evidence type="ECO:0000256" key="1">
    <source>
        <dbReference type="ARBA" id="ARBA00022827"/>
    </source>
</evidence>
<dbReference type="PROSITE" id="PS51387">
    <property type="entry name" value="FAD_PCMH"/>
    <property type="match status" value="1"/>
</dbReference>
<reference evidence="4" key="2">
    <citation type="submission" date="2020-09" db="EMBL/GenBank/DDBJ databases">
        <authorList>
            <person name="Sun Q."/>
            <person name="Zhou Y."/>
        </authorList>
    </citation>
    <scope>NUCLEOTIDE SEQUENCE</scope>
    <source>
        <strain evidence="4">CGMCC 1.15880</strain>
    </source>
</reference>
<keyword evidence="5" id="KW-1185">Reference proteome</keyword>
<keyword evidence="1" id="KW-0274">FAD</keyword>
<dbReference type="InterPro" id="IPR016169">
    <property type="entry name" value="FAD-bd_PCMH_sub2"/>
</dbReference>
<evidence type="ECO:0000259" key="3">
    <source>
        <dbReference type="PROSITE" id="PS51387"/>
    </source>
</evidence>
<keyword evidence="1" id="KW-0285">Flavoprotein</keyword>
<comment type="caution">
    <text evidence="4">The sequence shown here is derived from an EMBL/GenBank/DDBJ whole genome shotgun (WGS) entry which is preliminary data.</text>
</comment>
<keyword evidence="2" id="KW-0560">Oxidoreductase</keyword>